<dbReference type="Pfam" id="PF00368">
    <property type="entry name" value="HMG-CoA_red"/>
    <property type="match status" value="1"/>
</dbReference>
<proteinExistence type="predicted"/>
<reference evidence="1 2" key="1">
    <citation type="submission" date="2024-09" db="EMBL/GenBank/DDBJ databases">
        <title>Rethinking Asexuality: The Enigmatic Case of Functional Sexual Genes in Lepraria (Stereocaulaceae).</title>
        <authorList>
            <person name="Doellman M."/>
            <person name="Sun Y."/>
            <person name="Barcenas-Pena A."/>
            <person name="Lumbsch H.T."/>
            <person name="Grewe F."/>
        </authorList>
    </citation>
    <scope>NUCLEOTIDE SEQUENCE [LARGE SCALE GENOMIC DNA]</scope>
    <source>
        <strain evidence="1 2">Grewe 0041</strain>
    </source>
</reference>
<dbReference type="InterPro" id="IPR002202">
    <property type="entry name" value="HMG_CoA_Rdtase"/>
</dbReference>
<accession>A0ABR4B0N6</accession>
<evidence type="ECO:0000313" key="2">
    <source>
        <dbReference type="Proteomes" id="UP001590951"/>
    </source>
</evidence>
<name>A0ABR4B0N6_9LECA</name>
<dbReference type="InterPro" id="IPR009023">
    <property type="entry name" value="HMG_CoA_Rdtase_NAD(P)-bd_sf"/>
</dbReference>
<dbReference type="Proteomes" id="UP001590951">
    <property type="component" value="Unassembled WGS sequence"/>
</dbReference>
<dbReference type="SUPFAM" id="SSF55035">
    <property type="entry name" value="NAD-binding domain of HMG-CoA reductase"/>
    <property type="match status" value="1"/>
</dbReference>
<keyword evidence="2" id="KW-1185">Reference proteome</keyword>
<sequence length="75" mass="8211">MGSSVHVHFEYETGDAAGQNMTEFATTAAYTKLLESELGKELRTNNINAEGNVSTDKCRAAARRSVILGSYNIWL</sequence>
<dbReference type="Gene3D" id="3.30.70.420">
    <property type="entry name" value="Hydroxymethylglutaryl-CoA reductase, class I/II, NAD/NADP-binding domain"/>
    <property type="match status" value="1"/>
</dbReference>
<evidence type="ECO:0000313" key="1">
    <source>
        <dbReference type="EMBL" id="KAL2051463.1"/>
    </source>
</evidence>
<gene>
    <name evidence="1" type="ORF">ABVK25_008330</name>
</gene>
<organism evidence="1 2">
    <name type="scientific">Lepraria finkii</name>
    <dbReference type="NCBI Taxonomy" id="1340010"/>
    <lineage>
        <taxon>Eukaryota</taxon>
        <taxon>Fungi</taxon>
        <taxon>Dikarya</taxon>
        <taxon>Ascomycota</taxon>
        <taxon>Pezizomycotina</taxon>
        <taxon>Lecanoromycetes</taxon>
        <taxon>OSLEUM clade</taxon>
        <taxon>Lecanoromycetidae</taxon>
        <taxon>Lecanorales</taxon>
        <taxon>Lecanorineae</taxon>
        <taxon>Stereocaulaceae</taxon>
        <taxon>Lepraria</taxon>
    </lineage>
</organism>
<comment type="caution">
    <text evidence="1">The sequence shown here is derived from an EMBL/GenBank/DDBJ whole genome shotgun (WGS) entry which is preliminary data.</text>
</comment>
<dbReference type="EMBL" id="JBHFEH010000035">
    <property type="protein sequence ID" value="KAL2051463.1"/>
    <property type="molecule type" value="Genomic_DNA"/>
</dbReference>
<protein>
    <submittedName>
        <fullName evidence="1">Uncharacterized protein</fullName>
    </submittedName>
</protein>